<proteinExistence type="predicted"/>
<accession>A0A2P2NX16</accession>
<organism evidence="1">
    <name type="scientific">Rhizophora mucronata</name>
    <name type="common">Asiatic mangrove</name>
    <dbReference type="NCBI Taxonomy" id="61149"/>
    <lineage>
        <taxon>Eukaryota</taxon>
        <taxon>Viridiplantae</taxon>
        <taxon>Streptophyta</taxon>
        <taxon>Embryophyta</taxon>
        <taxon>Tracheophyta</taxon>
        <taxon>Spermatophyta</taxon>
        <taxon>Magnoliopsida</taxon>
        <taxon>eudicotyledons</taxon>
        <taxon>Gunneridae</taxon>
        <taxon>Pentapetalae</taxon>
        <taxon>rosids</taxon>
        <taxon>fabids</taxon>
        <taxon>Malpighiales</taxon>
        <taxon>Rhizophoraceae</taxon>
        <taxon>Rhizophora</taxon>
    </lineage>
</organism>
<evidence type="ECO:0000313" key="1">
    <source>
        <dbReference type="EMBL" id="MBX46970.1"/>
    </source>
</evidence>
<protein>
    <submittedName>
        <fullName evidence="1">Uncharacterized protein</fullName>
    </submittedName>
</protein>
<dbReference type="EMBL" id="GGEC01066486">
    <property type="protein sequence ID" value="MBX46970.1"/>
    <property type="molecule type" value="Transcribed_RNA"/>
</dbReference>
<dbReference type="AlphaFoldDB" id="A0A2P2NX16"/>
<sequence length="30" mass="3756">MLIILIYFRIDHHNIIFSFQNYLIKRSCRS</sequence>
<name>A0A2P2NX16_RHIMU</name>
<reference evidence="1" key="1">
    <citation type="submission" date="2018-02" db="EMBL/GenBank/DDBJ databases">
        <title>Rhizophora mucronata_Transcriptome.</title>
        <authorList>
            <person name="Meera S.P."/>
            <person name="Sreeshan A."/>
            <person name="Augustine A."/>
        </authorList>
    </citation>
    <scope>NUCLEOTIDE SEQUENCE</scope>
    <source>
        <tissue evidence="1">Leaf</tissue>
    </source>
</reference>